<dbReference type="Pfam" id="PF02195">
    <property type="entry name" value="ParB_N"/>
    <property type="match status" value="1"/>
</dbReference>
<comment type="caution">
    <text evidence="5">The sequence shown here is derived from an EMBL/GenBank/DDBJ whole genome shotgun (WGS) entry which is preliminary data.</text>
</comment>
<dbReference type="InterPro" id="IPR050336">
    <property type="entry name" value="Chromosome_partition/occlusion"/>
</dbReference>
<reference evidence="5" key="2">
    <citation type="submission" date="2020-09" db="EMBL/GenBank/DDBJ databases">
        <authorList>
            <person name="Sun Q."/>
            <person name="Zhou Y."/>
        </authorList>
    </citation>
    <scope>NUCLEOTIDE SEQUENCE</scope>
    <source>
        <strain evidence="5">CGMCC 4.7278</strain>
    </source>
</reference>
<dbReference type="Gene3D" id="1.10.10.2830">
    <property type="match status" value="1"/>
</dbReference>
<dbReference type="PANTHER" id="PTHR33375:SF1">
    <property type="entry name" value="CHROMOSOME-PARTITIONING PROTEIN PARB-RELATED"/>
    <property type="match status" value="1"/>
</dbReference>
<dbReference type="InterPro" id="IPR003115">
    <property type="entry name" value="ParB_N"/>
</dbReference>
<evidence type="ECO:0000259" key="4">
    <source>
        <dbReference type="Pfam" id="PF17762"/>
    </source>
</evidence>
<dbReference type="EMBL" id="BMMW01000007">
    <property type="protein sequence ID" value="GGK68564.1"/>
    <property type="molecule type" value="Genomic_DNA"/>
</dbReference>
<evidence type="ECO:0000256" key="1">
    <source>
        <dbReference type="ARBA" id="ARBA00022829"/>
    </source>
</evidence>
<dbReference type="SUPFAM" id="SSF110849">
    <property type="entry name" value="ParB/Sulfiredoxin"/>
    <property type="match status" value="1"/>
</dbReference>
<name>A0A917VF63_9NOCA</name>
<evidence type="ECO:0000313" key="6">
    <source>
        <dbReference type="Proteomes" id="UP000612956"/>
    </source>
</evidence>
<feature type="domain" description="ParB-like N-terminal" evidence="3">
    <location>
        <begin position="72"/>
        <end position="166"/>
    </location>
</feature>
<dbReference type="PANTHER" id="PTHR33375">
    <property type="entry name" value="CHROMOSOME-PARTITIONING PROTEIN PARB-RELATED"/>
    <property type="match status" value="1"/>
</dbReference>
<dbReference type="GO" id="GO:0005694">
    <property type="term" value="C:chromosome"/>
    <property type="evidence" value="ECO:0007669"/>
    <property type="project" value="TreeGrafter"/>
</dbReference>
<protein>
    <recommendedName>
        <fullName evidence="7">ParB/RepB/Spo0J family partition protein</fullName>
    </recommendedName>
</protein>
<evidence type="ECO:0000256" key="2">
    <source>
        <dbReference type="SAM" id="MobiDB-lite"/>
    </source>
</evidence>
<dbReference type="Gene3D" id="3.90.1530.10">
    <property type="entry name" value="Conserved hypothetical protein from pyrococcus furiosus pfu- 392566-001, ParB domain"/>
    <property type="match status" value="1"/>
</dbReference>
<keyword evidence="1" id="KW-0159">Chromosome partition</keyword>
<gene>
    <name evidence="5" type="ORF">GCM10011591_45860</name>
</gene>
<dbReference type="InterPro" id="IPR041468">
    <property type="entry name" value="HTH_ParB/Spo0J"/>
</dbReference>
<dbReference type="Pfam" id="PF17762">
    <property type="entry name" value="HTH_ParB"/>
    <property type="match status" value="1"/>
</dbReference>
<dbReference type="SUPFAM" id="SSF109709">
    <property type="entry name" value="KorB DNA-binding domain-like"/>
    <property type="match status" value="1"/>
</dbReference>
<dbReference type="Proteomes" id="UP000612956">
    <property type="component" value="Unassembled WGS sequence"/>
</dbReference>
<evidence type="ECO:0008006" key="7">
    <source>
        <dbReference type="Google" id="ProtNLM"/>
    </source>
</evidence>
<accession>A0A917VF63</accession>
<evidence type="ECO:0000313" key="5">
    <source>
        <dbReference type="EMBL" id="GGK68564.1"/>
    </source>
</evidence>
<keyword evidence="6" id="KW-1185">Reference proteome</keyword>
<sequence length="538" mass="57897">MTTPGSTGKRLQKPGFQSRILGRPGGTGLKPKAYEAEISGAQHDEIPPQTGGLVKALASIADRAAAEGVSIAQLPVSRLAPHPHNDPERSAPQPESTQWKVLLKSVREQGVQIPCLVVTRAAFVEAHPNLASTLAPECEYVIIYGHRRCAAAAAASVELVPAIVDDSILVGAGDLDRMTMENWGREDLNPIALAHQFATYSTELGLGQRSIGERLGVDQATVSRHMRLLFLVPEAQEAVRTKKLTMNVAVEVATDLPWGPARSWQKSVAPEQDTDERAETQRKVLALVTEHGMTPTRAVSRIVAEREARATAAAAGIEVIADPAERFDSDPEAHRIADPAEADTDALLAAIDPDTGNLAYYSTAVPERATGETSEATDGRTPAGNNDPKGNPQRSSGNDVKLRAEAQRLRRVAVAKVASRGVGRDKLGAWLIDQFRFRIRATDNSRAWKLAFDWATANDGLDAATVEAWQSELEQGVDLKARNRAVWAVSLAAAELRASDKAHVWDGGERAYLTLLADEGYTPTEWEAAQLRGIGSGE</sequence>
<feature type="region of interest" description="Disordered" evidence="2">
    <location>
        <begin position="365"/>
        <end position="400"/>
    </location>
</feature>
<reference evidence="5" key="1">
    <citation type="journal article" date="2014" name="Int. J. Syst. Evol. Microbiol.">
        <title>Complete genome sequence of Corynebacterium casei LMG S-19264T (=DSM 44701T), isolated from a smear-ripened cheese.</title>
        <authorList>
            <consortium name="US DOE Joint Genome Institute (JGI-PGF)"/>
            <person name="Walter F."/>
            <person name="Albersmeier A."/>
            <person name="Kalinowski J."/>
            <person name="Ruckert C."/>
        </authorList>
    </citation>
    <scope>NUCLEOTIDE SEQUENCE</scope>
    <source>
        <strain evidence="5">CGMCC 4.7278</strain>
    </source>
</reference>
<evidence type="ECO:0000259" key="3">
    <source>
        <dbReference type="Pfam" id="PF02195"/>
    </source>
</evidence>
<feature type="region of interest" description="Disordered" evidence="2">
    <location>
        <begin position="1"/>
        <end position="31"/>
    </location>
</feature>
<proteinExistence type="predicted"/>
<feature type="domain" description="ParB/Spo0J HTH" evidence="4">
    <location>
        <begin position="186"/>
        <end position="249"/>
    </location>
</feature>
<dbReference type="AlphaFoldDB" id="A0A917VF63"/>
<dbReference type="InterPro" id="IPR036086">
    <property type="entry name" value="ParB/Sulfiredoxin_sf"/>
</dbReference>
<dbReference type="GO" id="GO:0007059">
    <property type="term" value="P:chromosome segregation"/>
    <property type="evidence" value="ECO:0007669"/>
    <property type="project" value="TreeGrafter"/>
</dbReference>
<organism evidence="5 6">
    <name type="scientific">Nocardia camponoti</name>
    <dbReference type="NCBI Taxonomy" id="1616106"/>
    <lineage>
        <taxon>Bacteria</taxon>
        <taxon>Bacillati</taxon>
        <taxon>Actinomycetota</taxon>
        <taxon>Actinomycetes</taxon>
        <taxon>Mycobacteriales</taxon>
        <taxon>Nocardiaceae</taxon>
        <taxon>Nocardia</taxon>
    </lineage>
</organism>